<proteinExistence type="predicted"/>
<feature type="transmembrane region" description="Helical" evidence="2">
    <location>
        <begin position="34"/>
        <end position="51"/>
    </location>
</feature>
<accession>A0ABW3X367</accession>
<dbReference type="Proteomes" id="UP001597176">
    <property type="component" value="Unassembled WGS sequence"/>
</dbReference>
<protein>
    <recommendedName>
        <fullName evidence="5">Holin</fullName>
    </recommendedName>
</protein>
<reference evidence="4" key="1">
    <citation type="journal article" date="2019" name="Int. J. Syst. Evol. Microbiol.">
        <title>The Global Catalogue of Microorganisms (GCM) 10K type strain sequencing project: providing services to taxonomists for standard genome sequencing and annotation.</title>
        <authorList>
            <consortium name="The Broad Institute Genomics Platform"/>
            <consortium name="The Broad Institute Genome Sequencing Center for Infectious Disease"/>
            <person name="Wu L."/>
            <person name="Ma J."/>
        </authorList>
    </citation>
    <scope>NUCLEOTIDE SEQUENCE [LARGE SCALE GENOMIC DNA]</scope>
    <source>
        <strain evidence="4">CCUG 56108</strain>
    </source>
</reference>
<keyword evidence="2" id="KW-0472">Membrane</keyword>
<keyword evidence="2" id="KW-0812">Transmembrane</keyword>
<evidence type="ECO:0000256" key="2">
    <source>
        <dbReference type="SAM" id="Phobius"/>
    </source>
</evidence>
<keyword evidence="4" id="KW-1185">Reference proteome</keyword>
<dbReference type="RefSeq" id="WP_238208557.1">
    <property type="nucleotide sequence ID" value="NZ_JBHTND010000030.1"/>
</dbReference>
<evidence type="ECO:0008006" key="5">
    <source>
        <dbReference type="Google" id="ProtNLM"/>
    </source>
</evidence>
<organism evidence="3 4">
    <name type="scientific">Methylobacterium marchantiae</name>
    <dbReference type="NCBI Taxonomy" id="600331"/>
    <lineage>
        <taxon>Bacteria</taxon>
        <taxon>Pseudomonadati</taxon>
        <taxon>Pseudomonadota</taxon>
        <taxon>Alphaproteobacteria</taxon>
        <taxon>Hyphomicrobiales</taxon>
        <taxon>Methylobacteriaceae</taxon>
        <taxon>Methylobacterium</taxon>
    </lineage>
</organism>
<feature type="compositionally biased region" description="Basic and acidic residues" evidence="1">
    <location>
        <begin position="85"/>
        <end position="98"/>
    </location>
</feature>
<sequence>MSYNVRQFITTLLAALVALLAIWNIDVGFLNDPTIQTIVVMAIGSLASFIPKAPQPRQPTLSEAYHVVNTANEAREQARFASDTQPDRVRDDDGYQRP</sequence>
<name>A0ABW3X367_9HYPH</name>
<gene>
    <name evidence="3" type="ORF">ACFQ4G_18040</name>
</gene>
<keyword evidence="2" id="KW-1133">Transmembrane helix</keyword>
<comment type="caution">
    <text evidence="3">The sequence shown here is derived from an EMBL/GenBank/DDBJ whole genome shotgun (WGS) entry which is preliminary data.</text>
</comment>
<feature type="region of interest" description="Disordered" evidence="1">
    <location>
        <begin position="75"/>
        <end position="98"/>
    </location>
</feature>
<evidence type="ECO:0000313" key="4">
    <source>
        <dbReference type="Proteomes" id="UP001597176"/>
    </source>
</evidence>
<dbReference type="EMBL" id="JBHTND010000030">
    <property type="protein sequence ID" value="MFD1303476.1"/>
    <property type="molecule type" value="Genomic_DNA"/>
</dbReference>
<evidence type="ECO:0000313" key="3">
    <source>
        <dbReference type="EMBL" id="MFD1303476.1"/>
    </source>
</evidence>
<evidence type="ECO:0000256" key="1">
    <source>
        <dbReference type="SAM" id="MobiDB-lite"/>
    </source>
</evidence>